<dbReference type="InterPro" id="IPR050287">
    <property type="entry name" value="MTA/SAH_deaminase"/>
</dbReference>
<dbReference type="eggNOG" id="COG0402">
    <property type="taxonomic scope" value="Bacteria"/>
</dbReference>
<keyword evidence="1 3" id="KW-0378">Hydrolase</keyword>
<dbReference type="GO" id="GO:0016810">
    <property type="term" value="F:hydrolase activity, acting on carbon-nitrogen (but not peptide) bonds"/>
    <property type="evidence" value="ECO:0007669"/>
    <property type="project" value="InterPro"/>
</dbReference>
<dbReference type="HOGENOM" id="CLU_012358_2_1_0"/>
<name>H0UIN5_9BACT</name>
<evidence type="ECO:0000259" key="2">
    <source>
        <dbReference type="Pfam" id="PF01979"/>
    </source>
</evidence>
<dbReference type="AlphaFoldDB" id="H0UIN5"/>
<dbReference type="EMBL" id="CM001376">
    <property type="protein sequence ID" value="EHM13780.1"/>
    <property type="molecule type" value="Genomic_DNA"/>
</dbReference>
<dbReference type="CDD" id="cd01298">
    <property type="entry name" value="ATZ_TRZ_like"/>
    <property type="match status" value="1"/>
</dbReference>
<gene>
    <name evidence="3" type="ORF">JonanDRAFT_1416</name>
</gene>
<evidence type="ECO:0000313" key="4">
    <source>
        <dbReference type="Proteomes" id="UP000003806"/>
    </source>
</evidence>
<keyword evidence="4" id="KW-1185">Reference proteome</keyword>
<dbReference type="PANTHER" id="PTHR43794:SF11">
    <property type="entry name" value="AMIDOHYDROLASE-RELATED DOMAIN-CONTAINING PROTEIN"/>
    <property type="match status" value="1"/>
</dbReference>
<dbReference type="OrthoDB" id="9807210at2"/>
<dbReference type="InterPro" id="IPR006680">
    <property type="entry name" value="Amidohydro-rel"/>
</dbReference>
<dbReference type="Gene3D" id="3.20.20.140">
    <property type="entry name" value="Metal-dependent hydrolases"/>
    <property type="match status" value="1"/>
</dbReference>
<feature type="domain" description="Amidohydrolase-related" evidence="2">
    <location>
        <begin position="58"/>
        <end position="401"/>
    </location>
</feature>
<protein>
    <submittedName>
        <fullName evidence="3">Cytosine deaminase-like metal-dependent hydrolase</fullName>
    </submittedName>
</protein>
<dbReference type="Gene3D" id="2.30.40.10">
    <property type="entry name" value="Urease, subunit C, domain 1"/>
    <property type="match status" value="1"/>
</dbReference>
<dbReference type="PANTHER" id="PTHR43794">
    <property type="entry name" value="AMINOHYDROLASE SSNA-RELATED"/>
    <property type="match status" value="1"/>
</dbReference>
<dbReference type="InterPro" id="IPR011059">
    <property type="entry name" value="Metal-dep_hydrolase_composite"/>
</dbReference>
<sequence length="437" mass="47561">MKTLFRDFYLVDPLKGRACRSDLLVSGGVVEKITSPGSVDFRLAEEDEIICGRGLMALMPGFVNAHSHLAMTLVRGLGEDLPLDRWLKEAIWPAEARLTPELIELGALCGIAEAAKAGQTAFLDMYFRMDKVADAARQLGVRAALAVTFLGRDSLQRGLDEVKTLTARAASDGMLKVFYGPHAPYSVSVELAAQLAQSAQADGLPIHIHFLETRSERERLAKYGGPLGWLRMVGFDRARELVLAHGVWLTQDEIDELSRWPDAAVCHCPSSNLKLGDGVAPVREMIASGLTVGLGTDGPASNNRIDPWEEMRLCALLQKGRGTPETFGAQMALRAATIGGAKALGFEGVGLLREGWQADAVMVDLTGLNYSGADEENLAAWLVYAGSSADVRGTMVSGRWVWRDGRLAGVEEKTLRQSLDEARRELLNTRRQRSCNT</sequence>
<dbReference type="Proteomes" id="UP000003806">
    <property type="component" value="Chromosome"/>
</dbReference>
<dbReference type="SUPFAM" id="SSF51338">
    <property type="entry name" value="Composite domain of metallo-dependent hydrolases"/>
    <property type="match status" value="2"/>
</dbReference>
<reference evidence="3 4" key="1">
    <citation type="submission" date="2011-11" db="EMBL/GenBank/DDBJ databases">
        <title>The Noncontiguous Finished genome of Jonquetella anthropi DSM 22815.</title>
        <authorList>
            <consortium name="US DOE Joint Genome Institute (JGI-PGF)"/>
            <person name="Lucas S."/>
            <person name="Copeland A."/>
            <person name="Lapidus A."/>
            <person name="Glavina del Rio T."/>
            <person name="Dalin E."/>
            <person name="Tice H."/>
            <person name="Bruce D."/>
            <person name="Goodwin L."/>
            <person name="Pitluck S."/>
            <person name="Peters L."/>
            <person name="Mikhailova N."/>
            <person name="Held B."/>
            <person name="Kyrpides N."/>
            <person name="Mavromatis K."/>
            <person name="Ivanova N."/>
            <person name="Markowitz V."/>
            <person name="Cheng J.-F."/>
            <person name="Hugenholtz P."/>
            <person name="Woyke T."/>
            <person name="Wu D."/>
            <person name="Gronow S."/>
            <person name="Wellnitz S."/>
            <person name="Brambilla E."/>
            <person name="Klenk H.-P."/>
            <person name="Eisen J.A."/>
        </authorList>
    </citation>
    <scope>NUCLEOTIDE SEQUENCE [LARGE SCALE GENOMIC DNA]</scope>
    <source>
        <strain evidence="3 4">DSM 22815</strain>
    </source>
</reference>
<dbReference type="InterPro" id="IPR032466">
    <property type="entry name" value="Metal_Hydrolase"/>
</dbReference>
<evidence type="ECO:0000313" key="3">
    <source>
        <dbReference type="EMBL" id="EHM13780.1"/>
    </source>
</evidence>
<dbReference type="RefSeq" id="WP_008519489.1">
    <property type="nucleotide sequence ID" value="NZ_CM001376.1"/>
</dbReference>
<organism evidence="3 4">
    <name type="scientific">Jonquetella anthropi DSM 22815</name>
    <dbReference type="NCBI Taxonomy" id="885272"/>
    <lineage>
        <taxon>Bacteria</taxon>
        <taxon>Thermotogati</taxon>
        <taxon>Synergistota</taxon>
        <taxon>Synergistia</taxon>
        <taxon>Synergistales</taxon>
        <taxon>Dethiosulfovibrionaceae</taxon>
        <taxon>Jonquetella</taxon>
    </lineage>
</organism>
<proteinExistence type="predicted"/>
<evidence type="ECO:0000256" key="1">
    <source>
        <dbReference type="ARBA" id="ARBA00022801"/>
    </source>
</evidence>
<dbReference type="STRING" id="885272.JonanDRAFT_1416"/>
<dbReference type="SUPFAM" id="SSF51556">
    <property type="entry name" value="Metallo-dependent hydrolases"/>
    <property type="match status" value="1"/>
</dbReference>
<dbReference type="Pfam" id="PF01979">
    <property type="entry name" value="Amidohydro_1"/>
    <property type="match status" value="1"/>
</dbReference>
<accession>H0UIN5</accession>